<name>A0A3B1B5G1_9ZZZZ</name>
<dbReference type="Gene3D" id="3.30.360.110">
    <property type="entry name" value="S-adenosylmethionine decarboxylase domain"/>
    <property type="match status" value="1"/>
</dbReference>
<dbReference type="InterPro" id="IPR042284">
    <property type="entry name" value="AdoMetDC_N"/>
</dbReference>
<dbReference type="Pfam" id="PF02675">
    <property type="entry name" value="AdoMet_dc"/>
    <property type="match status" value="1"/>
</dbReference>
<accession>A0A3B1B5G1</accession>
<evidence type="ECO:0000256" key="5">
    <source>
        <dbReference type="ARBA" id="ARBA00023066"/>
    </source>
</evidence>
<evidence type="ECO:0000256" key="8">
    <source>
        <dbReference type="ARBA" id="ARBA00023239"/>
    </source>
</evidence>
<dbReference type="GO" id="GO:0004014">
    <property type="term" value="F:adenosylmethionine decarboxylase activity"/>
    <property type="evidence" value="ECO:0007669"/>
    <property type="project" value="UniProtKB-EC"/>
</dbReference>
<dbReference type="InterPro" id="IPR017716">
    <property type="entry name" value="S-AdoMet_deCOase_pro-enz"/>
</dbReference>
<evidence type="ECO:0000256" key="10">
    <source>
        <dbReference type="ARBA" id="ARBA00023317"/>
    </source>
</evidence>
<dbReference type="InterPro" id="IPR003826">
    <property type="entry name" value="AdoMetDC_fam_prok"/>
</dbReference>
<dbReference type="Gene3D" id="3.30.160.750">
    <property type="match status" value="1"/>
</dbReference>
<evidence type="ECO:0000256" key="6">
    <source>
        <dbReference type="ARBA" id="ARBA00023115"/>
    </source>
</evidence>
<keyword evidence="2" id="KW-0949">S-adenosyl-L-methionine</keyword>
<dbReference type="InterPro" id="IPR042286">
    <property type="entry name" value="AdoMetDC_C"/>
</dbReference>
<evidence type="ECO:0000256" key="1">
    <source>
        <dbReference type="ARBA" id="ARBA00001928"/>
    </source>
</evidence>
<comment type="cofactor">
    <cofactor evidence="1">
        <name>pyruvate</name>
        <dbReference type="ChEBI" id="CHEBI:15361"/>
    </cofactor>
</comment>
<dbReference type="AlphaFoldDB" id="A0A3B1B5G1"/>
<organism evidence="11">
    <name type="scientific">hydrothermal vent metagenome</name>
    <dbReference type="NCBI Taxonomy" id="652676"/>
    <lineage>
        <taxon>unclassified sequences</taxon>
        <taxon>metagenomes</taxon>
        <taxon>ecological metagenomes</taxon>
    </lineage>
</organism>
<keyword evidence="4" id="KW-0068">Autocatalytic cleavage</keyword>
<keyword evidence="7" id="KW-0865">Zymogen</keyword>
<proteinExistence type="predicted"/>
<keyword evidence="10" id="KW-0670">Pyruvate</keyword>
<keyword evidence="3" id="KW-0210">Decarboxylase</keyword>
<keyword evidence="8 11" id="KW-0456">Lyase</keyword>
<evidence type="ECO:0000256" key="4">
    <source>
        <dbReference type="ARBA" id="ARBA00022813"/>
    </source>
</evidence>
<evidence type="ECO:0000256" key="7">
    <source>
        <dbReference type="ARBA" id="ARBA00023145"/>
    </source>
</evidence>
<sequence length="113" mass="11999">MNIGCHLIIECRGRHAHLNEQALQALLVSAAEAGGASVLQAHFHPFGAGKGVTGVVLLAESHITVHTWPEHDYAAFDVFMCGDCKPLQAAEIITTACQDAVTSVRSIDRGLPL</sequence>
<dbReference type="PANTHER" id="PTHR33866:SF2">
    <property type="entry name" value="S-ADENOSYLMETHIONINE DECARBOXYLASE PROENZYME"/>
    <property type="match status" value="1"/>
</dbReference>
<evidence type="ECO:0000256" key="3">
    <source>
        <dbReference type="ARBA" id="ARBA00022793"/>
    </source>
</evidence>
<dbReference type="GO" id="GO:0005829">
    <property type="term" value="C:cytosol"/>
    <property type="evidence" value="ECO:0007669"/>
    <property type="project" value="TreeGrafter"/>
</dbReference>
<dbReference type="EMBL" id="UOFX01000052">
    <property type="protein sequence ID" value="VAX09431.1"/>
    <property type="molecule type" value="Genomic_DNA"/>
</dbReference>
<dbReference type="NCBIfam" id="TIGR03330">
    <property type="entry name" value="SAM_DCase_Bsu"/>
    <property type="match status" value="1"/>
</dbReference>
<evidence type="ECO:0000256" key="2">
    <source>
        <dbReference type="ARBA" id="ARBA00022691"/>
    </source>
</evidence>
<evidence type="ECO:0000256" key="9">
    <source>
        <dbReference type="ARBA" id="ARBA00023270"/>
    </source>
</evidence>
<dbReference type="PANTHER" id="PTHR33866">
    <property type="entry name" value="S-ADENOSYLMETHIONINE DECARBOXYLASE PROENZYME"/>
    <property type="match status" value="1"/>
</dbReference>
<gene>
    <name evidence="11" type="ORF">MNBD_GAMMA26-130</name>
</gene>
<reference evidence="11" key="1">
    <citation type="submission" date="2018-06" db="EMBL/GenBank/DDBJ databases">
        <authorList>
            <person name="Zhirakovskaya E."/>
        </authorList>
    </citation>
    <scope>NUCLEOTIDE SEQUENCE</scope>
</reference>
<dbReference type="SUPFAM" id="SSF56276">
    <property type="entry name" value="S-adenosylmethionine decarboxylase"/>
    <property type="match status" value="1"/>
</dbReference>
<keyword evidence="9" id="KW-0704">Schiff base</keyword>
<dbReference type="EC" id="4.1.1.50" evidence="11"/>
<keyword evidence="5" id="KW-0745">Spermidine biosynthesis</keyword>
<dbReference type="GO" id="GO:0008295">
    <property type="term" value="P:spermidine biosynthetic process"/>
    <property type="evidence" value="ECO:0007669"/>
    <property type="project" value="UniProtKB-KW"/>
</dbReference>
<keyword evidence="6" id="KW-0620">Polyamine biosynthesis</keyword>
<evidence type="ECO:0000313" key="11">
    <source>
        <dbReference type="EMBL" id="VAX09431.1"/>
    </source>
</evidence>
<dbReference type="InterPro" id="IPR016067">
    <property type="entry name" value="S-AdoMet_deCO2ase_core"/>
</dbReference>
<protein>
    <submittedName>
        <fullName evidence="11">S-adenosylmethionine decarboxylase proenzyme, prokaryotic class 1B</fullName>
        <ecNumber evidence="11">4.1.1.50</ecNumber>
    </submittedName>
</protein>